<dbReference type="EMBL" id="CM042890">
    <property type="protein sequence ID" value="KAI4312148.1"/>
    <property type="molecule type" value="Genomic_DNA"/>
</dbReference>
<keyword evidence="2" id="KW-1185">Reference proteome</keyword>
<gene>
    <name evidence="1" type="ORF">MLD38_036991</name>
</gene>
<comment type="caution">
    <text evidence="1">The sequence shown here is derived from an EMBL/GenBank/DDBJ whole genome shotgun (WGS) entry which is preliminary data.</text>
</comment>
<dbReference type="Proteomes" id="UP001057402">
    <property type="component" value="Chromosome 11"/>
</dbReference>
<organism evidence="1 2">
    <name type="scientific">Melastoma candidum</name>
    <dbReference type="NCBI Taxonomy" id="119954"/>
    <lineage>
        <taxon>Eukaryota</taxon>
        <taxon>Viridiplantae</taxon>
        <taxon>Streptophyta</taxon>
        <taxon>Embryophyta</taxon>
        <taxon>Tracheophyta</taxon>
        <taxon>Spermatophyta</taxon>
        <taxon>Magnoliopsida</taxon>
        <taxon>eudicotyledons</taxon>
        <taxon>Gunneridae</taxon>
        <taxon>Pentapetalae</taxon>
        <taxon>rosids</taxon>
        <taxon>malvids</taxon>
        <taxon>Myrtales</taxon>
        <taxon>Melastomataceae</taxon>
        <taxon>Melastomatoideae</taxon>
        <taxon>Melastomateae</taxon>
        <taxon>Melastoma</taxon>
    </lineage>
</organism>
<evidence type="ECO:0000313" key="1">
    <source>
        <dbReference type="EMBL" id="KAI4312148.1"/>
    </source>
</evidence>
<evidence type="ECO:0000313" key="2">
    <source>
        <dbReference type="Proteomes" id="UP001057402"/>
    </source>
</evidence>
<proteinExistence type="predicted"/>
<accession>A0ACB9LLN6</accession>
<sequence length="98" mass="11303">MMLLMDVTVADDVAYCYTACAKACEHSPRGAECVDECKQQYCQNRQHCIDACCKDCEHKKPFFKMCLDKCLKQYCDGITDFTEVLDVGKPMKCRRRRA</sequence>
<protein>
    <submittedName>
        <fullName evidence="1">Uncharacterized protein</fullName>
    </submittedName>
</protein>
<name>A0ACB9LLN6_9MYRT</name>
<reference evidence="2" key="1">
    <citation type="journal article" date="2023" name="Front. Plant Sci.">
        <title>Chromosomal-level genome assembly of Melastoma candidum provides insights into trichome evolution.</title>
        <authorList>
            <person name="Zhong Y."/>
            <person name="Wu W."/>
            <person name="Sun C."/>
            <person name="Zou P."/>
            <person name="Liu Y."/>
            <person name="Dai S."/>
            <person name="Zhou R."/>
        </authorList>
    </citation>
    <scope>NUCLEOTIDE SEQUENCE [LARGE SCALE GENOMIC DNA]</scope>
</reference>